<comment type="caution">
    <text evidence="1">The sequence shown here is derived from an EMBL/GenBank/DDBJ whole genome shotgun (WGS) entry which is preliminary data.</text>
</comment>
<sequence length="61" mass="5988">MTETRTAPMRANGRSGLAGLLVALFVVAGMVAGYGHGHAPPRRLCTEHAVSAASAAAAAGG</sequence>
<dbReference type="RefSeq" id="WP_378304071.1">
    <property type="nucleotide sequence ID" value="NZ_JBHTJA010000081.1"/>
</dbReference>
<feature type="non-terminal residue" evidence="1">
    <location>
        <position position="61"/>
    </location>
</feature>
<accession>A0ABW3EZ62</accession>
<reference evidence="2" key="1">
    <citation type="journal article" date="2019" name="Int. J. Syst. Evol. Microbiol.">
        <title>The Global Catalogue of Microorganisms (GCM) 10K type strain sequencing project: providing services to taxonomists for standard genome sequencing and annotation.</title>
        <authorList>
            <consortium name="The Broad Institute Genomics Platform"/>
            <consortium name="The Broad Institute Genome Sequencing Center for Infectious Disease"/>
            <person name="Wu L."/>
            <person name="Ma J."/>
        </authorList>
    </citation>
    <scope>NUCLEOTIDE SEQUENCE [LARGE SCALE GENOMIC DNA]</scope>
    <source>
        <strain evidence="2">JCM 31202</strain>
    </source>
</reference>
<dbReference type="EMBL" id="JBHTJA010000081">
    <property type="protein sequence ID" value="MFD0904327.1"/>
    <property type="molecule type" value="Genomic_DNA"/>
</dbReference>
<name>A0ABW3EZ62_9ACTN</name>
<protein>
    <submittedName>
        <fullName evidence="1">Uncharacterized protein</fullName>
    </submittedName>
</protein>
<organism evidence="1 2">
    <name type="scientific">Actinomadura sediminis</name>
    <dbReference type="NCBI Taxonomy" id="1038904"/>
    <lineage>
        <taxon>Bacteria</taxon>
        <taxon>Bacillati</taxon>
        <taxon>Actinomycetota</taxon>
        <taxon>Actinomycetes</taxon>
        <taxon>Streptosporangiales</taxon>
        <taxon>Thermomonosporaceae</taxon>
        <taxon>Actinomadura</taxon>
    </lineage>
</organism>
<keyword evidence="2" id="KW-1185">Reference proteome</keyword>
<evidence type="ECO:0000313" key="2">
    <source>
        <dbReference type="Proteomes" id="UP001596972"/>
    </source>
</evidence>
<dbReference type="Proteomes" id="UP001596972">
    <property type="component" value="Unassembled WGS sequence"/>
</dbReference>
<proteinExistence type="predicted"/>
<evidence type="ECO:0000313" key="1">
    <source>
        <dbReference type="EMBL" id="MFD0904327.1"/>
    </source>
</evidence>
<gene>
    <name evidence="1" type="ORF">ACFQ11_28350</name>
</gene>